<keyword evidence="3 5" id="KW-0249">Electron transport</keyword>
<dbReference type="SUPFAM" id="SSF49503">
    <property type="entry name" value="Cupredoxins"/>
    <property type="match status" value="1"/>
</dbReference>
<reference evidence="8" key="1">
    <citation type="submission" date="2017-09" db="EMBL/GenBank/DDBJ databases">
        <title>Luteimonas liuhanmingii sp.nov., isolated from the intestinal contents of Tibetan Plateau Pika in Yushu, Qinghai Province, China.</title>
        <authorList>
            <person name="Gui Z."/>
        </authorList>
    </citation>
    <scope>NUCLEOTIDE SEQUENCE [LARGE SCALE GENOMIC DNA]</scope>
    <source>
        <strain evidence="8">100111</strain>
    </source>
</reference>
<organism evidence="7 8">
    <name type="scientific">Luteimonas chenhongjianii</name>
    <dbReference type="NCBI Taxonomy" id="2006110"/>
    <lineage>
        <taxon>Bacteria</taxon>
        <taxon>Pseudomonadati</taxon>
        <taxon>Pseudomonadota</taxon>
        <taxon>Gammaproteobacteria</taxon>
        <taxon>Lysobacterales</taxon>
        <taxon>Lysobacteraceae</taxon>
        <taxon>Luteimonas</taxon>
    </lineage>
</organism>
<accession>A0A290XBA7</accession>
<dbReference type="Proteomes" id="UP000218968">
    <property type="component" value="Chromosome"/>
</dbReference>
<dbReference type="Gene3D" id="2.60.40.420">
    <property type="entry name" value="Cupredoxins - blue copper proteins"/>
    <property type="match status" value="1"/>
</dbReference>
<dbReference type="KEGG" id="lum:CNR27_02405"/>
<name>A0A290XBA7_9GAMM</name>
<dbReference type="InterPro" id="IPR050845">
    <property type="entry name" value="Cu-binding_ET"/>
</dbReference>
<feature type="chain" id="PRO_5011830674" description="Azurin" evidence="5">
    <location>
        <begin position="24"/>
        <end position="151"/>
    </location>
</feature>
<evidence type="ECO:0000313" key="8">
    <source>
        <dbReference type="Proteomes" id="UP000218968"/>
    </source>
</evidence>
<evidence type="ECO:0000256" key="2">
    <source>
        <dbReference type="ARBA" id="ARBA00022723"/>
    </source>
</evidence>
<keyword evidence="4 5" id="KW-0186">Copper</keyword>
<dbReference type="CDD" id="cd13922">
    <property type="entry name" value="Azurin"/>
    <property type="match status" value="1"/>
</dbReference>
<protein>
    <recommendedName>
        <fullName evidence="5">Azurin</fullName>
    </recommendedName>
</protein>
<dbReference type="InterPro" id="IPR000923">
    <property type="entry name" value="BlueCu_1"/>
</dbReference>
<dbReference type="InterPro" id="IPR014068">
    <property type="entry name" value="Azurin"/>
</dbReference>
<evidence type="ECO:0000259" key="6">
    <source>
        <dbReference type="Pfam" id="PF00127"/>
    </source>
</evidence>
<dbReference type="PANTHER" id="PTHR38439:SF2">
    <property type="entry name" value="OUTER MEMBRANE PROTEIN H.8"/>
    <property type="match status" value="1"/>
</dbReference>
<dbReference type="GO" id="GO:0042597">
    <property type="term" value="C:periplasmic space"/>
    <property type="evidence" value="ECO:0007669"/>
    <property type="project" value="UniProtKB-SubCell"/>
</dbReference>
<dbReference type="NCBIfam" id="TIGR02695">
    <property type="entry name" value="azurin"/>
    <property type="match status" value="1"/>
</dbReference>
<feature type="signal peptide" evidence="5">
    <location>
        <begin position="1"/>
        <end position="23"/>
    </location>
</feature>
<proteinExistence type="predicted"/>
<dbReference type="EMBL" id="CP023406">
    <property type="protein sequence ID" value="ATD66444.1"/>
    <property type="molecule type" value="Genomic_DNA"/>
</dbReference>
<evidence type="ECO:0000256" key="3">
    <source>
        <dbReference type="ARBA" id="ARBA00022982"/>
    </source>
</evidence>
<evidence type="ECO:0000256" key="5">
    <source>
        <dbReference type="RuleBase" id="RU363017"/>
    </source>
</evidence>
<sequence length="151" mass="16141">MPNRALRGALALLLLLPATGALARTCDLSIGSDDAMRFDTSELRVADDCTQVRLTLRHTGRQKAAAMGHNWVLTRTADYRPVAIAGGRGSLAHSYLPPGDGRVIAHTRVIGGGESTTVTFPTAGLTRGGDYTFFCSFPGHWNVMRGKLVFG</sequence>
<dbReference type="InterPro" id="IPR008972">
    <property type="entry name" value="Cupredoxin"/>
</dbReference>
<dbReference type="InterPro" id="IPR028871">
    <property type="entry name" value="BlueCu_1_BS"/>
</dbReference>
<dbReference type="Pfam" id="PF00127">
    <property type="entry name" value="Copper-bind"/>
    <property type="match status" value="1"/>
</dbReference>
<evidence type="ECO:0000256" key="4">
    <source>
        <dbReference type="ARBA" id="ARBA00023008"/>
    </source>
</evidence>
<keyword evidence="5" id="KW-0732">Signal</keyword>
<dbReference type="PROSITE" id="PS00196">
    <property type="entry name" value="COPPER_BLUE"/>
    <property type="match status" value="1"/>
</dbReference>
<feature type="domain" description="Blue (type 1) copper" evidence="6">
    <location>
        <begin position="26"/>
        <end position="149"/>
    </location>
</feature>
<evidence type="ECO:0000256" key="1">
    <source>
        <dbReference type="ARBA" id="ARBA00022448"/>
    </source>
</evidence>
<dbReference type="OrthoDB" id="9814063at2"/>
<dbReference type="AlphaFoldDB" id="A0A290XBA7"/>
<dbReference type="GO" id="GO:0005507">
    <property type="term" value="F:copper ion binding"/>
    <property type="evidence" value="ECO:0007669"/>
    <property type="project" value="UniProtKB-UniRule"/>
</dbReference>
<dbReference type="PANTHER" id="PTHR38439">
    <property type="entry name" value="AURACYANIN-B"/>
    <property type="match status" value="1"/>
</dbReference>
<comment type="function">
    <text evidence="5">Transfers electrons from cytochrome c551 to cytochrome oxidase.</text>
</comment>
<keyword evidence="2 5" id="KW-0479">Metal-binding</keyword>
<keyword evidence="8" id="KW-1185">Reference proteome</keyword>
<evidence type="ECO:0000313" key="7">
    <source>
        <dbReference type="EMBL" id="ATD66444.1"/>
    </source>
</evidence>
<keyword evidence="5" id="KW-0574">Periplasm</keyword>
<dbReference type="GO" id="GO:0009055">
    <property type="term" value="F:electron transfer activity"/>
    <property type="evidence" value="ECO:0007669"/>
    <property type="project" value="InterPro"/>
</dbReference>
<dbReference type="RefSeq" id="WP_096296774.1">
    <property type="nucleotide sequence ID" value="NZ_CP023406.1"/>
</dbReference>
<comment type="subcellular location">
    <subcellularLocation>
        <location evidence="5">Periplasm</location>
    </subcellularLocation>
</comment>
<gene>
    <name evidence="7" type="primary">azu</name>
    <name evidence="7" type="ORF">CNR27_02405</name>
</gene>
<keyword evidence="1 5" id="KW-0813">Transport</keyword>